<dbReference type="InterPro" id="IPR005524">
    <property type="entry name" value="DUF318"/>
</dbReference>
<dbReference type="PANTHER" id="PTHR34184">
    <property type="entry name" value="UPF0718 PROTEIN YCGR"/>
    <property type="match status" value="1"/>
</dbReference>
<organism evidence="8 9">
    <name type="scientific">Candidatus Thermofonsia Clade 1 bacterium</name>
    <dbReference type="NCBI Taxonomy" id="2364210"/>
    <lineage>
        <taxon>Bacteria</taxon>
        <taxon>Bacillati</taxon>
        <taxon>Chloroflexota</taxon>
        <taxon>Candidatus Thermofontia</taxon>
        <taxon>Candidatus Thermofonsia Clade 1</taxon>
    </lineage>
</organism>
<comment type="caution">
    <text evidence="8">The sequence shown here is derived from an EMBL/GenBank/DDBJ whole genome shotgun (WGS) entry which is preliminary data.</text>
</comment>
<dbReference type="Pfam" id="PF03773">
    <property type="entry name" value="ArsP_1"/>
    <property type="match status" value="1"/>
</dbReference>
<feature type="transmembrane region" description="Helical" evidence="7">
    <location>
        <begin position="89"/>
        <end position="112"/>
    </location>
</feature>
<dbReference type="GO" id="GO:0005886">
    <property type="term" value="C:plasma membrane"/>
    <property type="evidence" value="ECO:0007669"/>
    <property type="project" value="UniProtKB-SubCell"/>
</dbReference>
<protein>
    <recommendedName>
        <fullName evidence="10">Permease</fullName>
    </recommendedName>
</protein>
<proteinExistence type="inferred from homology"/>
<evidence type="ECO:0000256" key="7">
    <source>
        <dbReference type="SAM" id="Phobius"/>
    </source>
</evidence>
<keyword evidence="3" id="KW-1003">Cell membrane</keyword>
<sequence>MDFNTQLTLFSTRFLGIFIEAVSFLLLGTLVSGLIEVFVRKEDIARFMPRNPFVAIAAGSFLGFLFPVCECGVVPVTRKLYQKGLPVSVGVTFLLAAPVMNPIVFASTYAAFGFGPILIGRFAITFVMAVAVGALFSLERSPIKLLQPRALLAMAGGSGMAAPQPRTPQLGFLQSLMRAARVATDEFFDMGRYLVLGTALAAGMQTFFSQEQIRALASNPSMSAVAMAIMAFVLSICSTTDAILALSFANFGFPSGSLLTFLTFGPMVDIKATLMYLSIFKRRIVIYMVILPLLMSLLFGIFINLNVRL</sequence>
<keyword evidence="4 7" id="KW-0812">Transmembrane</keyword>
<feature type="transmembrane region" description="Helical" evidence="7">
    <location>
        <begin position="224"/>
        <end position="246"/>
    </location>
</feature>
<dbReference type="EMBL" id="PGTM01000129">
    <property type="protein sequence ID" value="PJF35635.1"/>
    <property type="molecule type" value="Genomic_DNA"/>
</dbReference>
<comment type="similarity">
    <text evidence="2">Belongs to the UPF0718 family.</text>
</comment>
<dbReference type="InterPro" id="IPR052923">
    <property type="entry name" value="UPF0718"/>
</dbReference>
<reference evidence="8 9" key="1">
    <citation type="submission" date="2017-11" db="EMBL/GenBank/DDBJ databases">
        <title>Evolution of Phototrophy in the Chloroflexi Phylum Driven by Horizontal Gene Transfer.</title>
        <authorList>
            <person name="Ward L.M."/>
            <person name="Hemp J."/>
            <person name="Shih P.M."/>
            <person name="Mcglynn S.E."/>
            <person name="Fischer W."/>
        </authorList>
    </citation>
    <scope>NUCLEOTIDE SEQUENCE [LARGE SCALE GENOMIC DNA]</scope>
    <source>
        <strain evidence="8">JP3_13</strain>
    </source>
</reference>
<comment type="subcellular location">
    <subcellularLocation>
        <location evidence="1">Cell membrane</location>
        <topology evidence="1">Multi-pass membrane protein</topology>
    </subcellularLocation>
</comment>
<evidence type="ECO:0000256" key="3">
    <source>
        <dbReference type="ARBA" id="ARBA00022475"/>
    </source>
</evidence>
<feature type="transmembrane region" description="Helical" evidence="7">
    <location>
        <begin position="12"/>
        <end position="35"/>
    </location>
</feature>
<dbReference type="AlphaFoldDB" id="A0A2M8PDK3"/>
<dbReference type="Proteomes" id="UP000229681">
    <property type="component" value="Unassembled WGS sequence"/>
</dbReference>
<evidence type="ECO:0000313" key="8">
    <source>
        <dbReference type="EMBL" id="PJF35635.1"/>
    </source>
</evidence>
<feature type="transmembrane region" description="Helical" evidence="7">
    <location>
        <begin position="55"/>
        <end position="77"/>
    </location>
</feature>
<feature type="transmembrane region" description="Helical" evidence="7">
    <location>
        <begin position="118"/>
        <end position="138"/>
    </location>
</feature>
<feature type="transmembrane region" description="Helical" evidence="7">
    <location>
        <begin position="284"/>
        <end position="303"/>
    </location>
</feature>
<evidence type="ECO:0000256" key="1">
    <source>
        <dbReference type="ARBA" id="ARBA00004651"/>
    </source>
</evidence>
<evidence type="ECO:0000256" key="2">
    <source>
        <dbReference type="ARBA" id="ARBA00006386"/>
    </source>
</evidence>
<dbReference type="PANTHER" id="PTHR34184:SF4">
    <property type="entry name" value="UPF0718 PROTEIN YCGR"/>
    <property type="match status" value="1"/>
</dbReference>
<evidence type="ECO:0008006" key="10">
    <source>
        <dbReference type="Google" id="ProtNLM"/>
    </source>
</evidence>
<keyword evidence="6 7" id="KW-0472">Membrane</keyword>
<accession>A0A2M8PDK3</accession>
<evidence type="ECO:0000313" key="9">
    <source>
        <dbReference type="Proteomes" id="UP000229681"/>
    </source>
</evidence>
<name>A0A2M8PDK3_9CHLR</name>
<evidence type="ECO:0000256" key="5">
    <source>
        <dbReference type="ARBA" id="ARBA00022989"/>
    </source>
</evidence>
<gene>
    <name evidence="8" type="ORF">CUN49_09590</name>
</gene>
<keyword evidence="5 7" id="KW-1133">Transmembrane helix</keyword>
<evidence type="ECO:0000256" key="4">
    <source>
        <dbReference type="ARBA" id="ARBA00022692"/>
    </source>
</evidence>
<evidence type="ECO:0000256" key="6">
    <source>
        <dbReference type="ARBA" id="ARBA00023136"/>
    </source>
</evidence>